<dbReference type="Gene3D" id="3.90.25.10">
    <property type="entry name" value="UDP-galactose 4-epimerase, domain 1"/>
    <property type="match status" value="1"/>
</dbReference>
<keyword evidence="1" id="KW-0521">NADP</keyword>
<accession>A0ABP1QZ84</accession>
<protein>
    <recommendedName>
        <fullName evidence="3">NmrA-like domain-containing protein</fullName>
    </recommendedName>
</protein>
<dbReference type="SUPFAM" id="SSF51735">
    <property type="entry name" value="NAD(P)-binding Rossmann-fold domains"/>
    <property type="match status" value="1"/>
</dbReference>
<dbReference type="Gene3D" id="3.40.50.720">
    <property type="entry name" value="NAD(P)-binding Rossmann-like Domain"/>
    <property type="match status" value="1"/>
</dbReference>
<proteinExistence type="predicted"/>
<organism evidence="4 5">
    <name type="scientific">Orchesella dallaii</name>
    <dbReference type="NCBI Taxonomy" id="48710"/>
    <lineage>
        <taxon>Eukaryota</taxon>
        <taxon>Metazoa</taxon>
        <taxon>Ecdysozoa</taxon>
        <taxon>Arthropoda</taxon>
        <taxon>Hexapoda</taxon>
        <taxon>Collembola</taxon>
        <taxon>Entomobryomorpha</taxon>
        <taxon>Entomobryoidea</taxon>
        <taxon>Orchesellidae</taxon>
        <taxon>Orchesellinae</taxon>
        <taxon>Orchesella</taxon>
    </lineage>
</organism>
<evidence type="ECO:0000256" key="2">
    <source>
        <dbReference type="ARBA" id="ARBA00023002"/>
    </source>
</evidence>
<dbReference type="Proteomes" id="UP001642540">
    <property type="component" value="Unassembled WGS sequence"/>
</dbReference>
<dbReference type="EMBL" id="CAXLJM020000049">
    <property type="protein sequence ID" value="CAL8114290.1"/>
    <property type="molecule type" value="Genomic_DNA"/>
</dbReference>
<sequence length="309" mass="34131">MSGSPIVAVVGSTGYVGKMLMPAFLEGLKDGKLKEVRVLTAEAKLNSQQVQSYVASGAKAFTVDYSDISTVTAALKGVDAVVSTLGSGEGIEKVKTTLLDALVATKVKLYFPSEFGTNHYKYPNYDHPAFEGKRKHFLKAKELGLNPIRMLTGCIMEFTFGKWFGFDCISGVWTVVGNAADIPCAITAERDLGRFTLEAVLLAHSDITKCPDALEVYSDMKTLREYAKALDKVSERDTKIVQVQFDEFKTQYEGTQDFLKLIMVLFAEGAFDYSKATGNRLLNPNESLWKLKRFEEFAKETGGTPRSFK</sequence>
<dbReference type="Pfam" id="PF05368">
    <property type="entry name" value="NmrA"/>
    <property type="match status" value="1"/>
</dbReference>
<dbReference type="InterPro" id="IPR036291">
    <property type="entry name" value="NAD(P)-bd_dom_sf"/>
</dbReference>
<dbReference type="InterPro" id="IPR008030">
    <property type="entry name" value="NmrA-like"/>
</dbReference>
<keyword evidence="2" id="KW-0560">Oxidoreductase</keyword>
<evidence type="ECO:0000313" key="5">
    <source>
        <dbReference type="Proteomes" id="UP001642540"/>
    </source>
</evidence>
<comment type="caution">
    <text evidence="4">The sequence shown here is derived from an EMBL/GenBank/DDBJ whole genome shotgun (WGS) entry which is preliminary data.</text>
</comment>
<dbReference type="InterPro" id="IPR051609">
    <property type="entry name" value="NmrA/Isoflavone_reductase-like"/>
</dbReference>
<name>A0ABP1QZ84_9HEXA</name>
<feature type="domain" description="NmrA-like" evidence="3">
    <location>
        <begin position="7"/>
        <end position="272"/>
    </location>
</feature>
<dbReference type="PANTHER" id="PTHR47706:SF9">
    <property type="entry name" value="NMRA-LIKE DOMAIN-CONTAINING PROTEIN-RELATED"/>
    <property type="match status" value="1"/>
</dbReference>
<gene>
    <name evidence="4" type="ORF">ODALV1_LOCUS16399</name>
</gene>
<dbReference type="PANTHER" id="PTHR47706">
    <property type="entry name" value="NMRA-LIKE FAMILY PROTEIN"/>
    <property type="match status" value="1"/>
</dbReference>
<evidence type="ECO:0000256" key="1">
    <source>
        <dbReference type="ARBA" id="ARBA00022857"/>
    </source>
</evidence>
<evidence type="ECO:0000259" key="3">
    <source>
        <dbReference type="Pfam" id="PF05368"/>
    </source>
</evidence>
<keyword evidence="5" id="KW-1185">Reference proteome</keyword>
<reference evidence="4 5" key="1">
    <citation type="submission" date="2024-08" db="EMBL/GenBank/DDBJ databases">
        <authorList>
            <person name="Cucini C."/>
            <person name="Frati F."/>
        </authorList>
    </citation>
    <scope>NUCLEOTIDE SEQUENCE [LARGE SCALE GENOMIC DNA]</scope>
</reference>
<evidence type="ECO:0000313" key="4">
    <source>
        <dbReference type="EMBL" id="CAL8114290.1"/>
    </source>
</evidence>